<keyword evidence="2" id="KW-1185">Reference proteome</keyword>
<accession>A0A7J8C2E2</accession>
<dbReference type="AlphaFoldDB" id="A0A7J8C2E2"/>
<sequence length="146" mass="14875">MFLAGHEVEWYTGLFSDSPASMWTVLCIWPRLGLGSGGRWGRSWGLTFLSGRTPGRSEPGAAAGQRPASPLAGCGPGCRVSSAPALAPTPLLTVGDVGTQPPAGSCSCDPQGSAPAQGPVCSSVKTGPGRQAEGRRGLCLLVLSPW</sequence>
<organism evidence="1 2">
    <name type="scientific">Rousettus aegyptiacus</name>
    <name type="common">Egyptian fruit bat</name>
    <name type="synonym">Pteropus aegyptiacus</name>
    <dbReference type="NCBI Taxonomy" id="9407"/>
    <lineage>
        <taxon>Eukaryota</taxon>
        <taxon>Metazoa</taxon>
        <taxon>Chordata</taxon>
        <taxon>Craniata</taxon>
        <taxon>Vertebrata</taxon>
        <taxon>Euteleostomi</taxon>
        <taxon>Mammalia</taxon>
        <taxon>Eutheria</taxon>
        <taxon>Laurasiatheria</taxon>
        <taxon>Chiroptera</taxon>
        <taxon>Yinpterochiroptera</taxon>
        <taxon>Pteropodoidea</taxon>
        <taxon>Pteropodidae</taxon>
        <taxon>Rousettinae</taxon>
        <taxon>Rousettus</taxon>
    </lineage>
</organism>
<dbReference type="Proteomes" id="UP000593571">
    <property type="component" value="Unassembled WGS sequence"/>
</dbReference>
<proteinExistence type="predicted"/>
<gene>
    <name evidence="1" type="ORF">HJG63_009318</name>
</gene>
<evidence type="ECO:0000313" key="1">
    <source>
        <dbReference type="EMBL" id="KAF6404989.1"/>
    </source>
</evidence>
<protein>
    <submittedName>
        <fullName evidence="1">Uncharacterized protein</fullName>
    </submittedName>
</protein>
<dbReference type="EMBL" id="JACASE010000015">
    <property type="protein sequence ID" value="KAF6404989.1"/>
    <property type="molecule type" value="Genomic_DNA"/>
</dbReference>
<reference evidence="1 2" key="1">
    <citation type="journal article" date="2020" name="Nature">
        <title>Six reference-quality genomes reveal evolution of bat adaptations.</title>
        <authorList>
            <person name="Jebb D."/>
            <person name="Huang Z."/>
            <person name="Pippel M."/>
            <person name="Hughes G.M."/>
            <person name="Lavrichenko K."/>
            <person name="Devanna P."/>
            <person name="Winkler S."/>
            <person name="Jermiin L.S."/>
            <person name="Skirmuntt E.C."/>
            <person name="Katzourakis A."/>
            <person name="Burkitt-Gray L."/>
            <person name="Ray D.A."/>
            <person name="Sullivan K.A.M."/>
            <person name="Roscito J.G."/>
            <person name="Kirilenko B.M."/>
            <person name="Davalos L.M."/>
            <person name="Corthals A.P."/>
            <person name="Power M.L."/>
            <person name="Jones G."/>
            <person name="Ransome R.D."/>
            <person name="Dechmann D.K.N."/>
            <person name="Locatelli A.G."/>
            <person name="Puechmaille S.J."/>
            <person name="Fedrigo O."/>
            <person name="Jarvis E.D."/>
            <person name="Hiller M."/>
            <person name="Vernes S.C."/>
            <person name="Myers E.W."/>
            <person name="Teeling E.C."/>
        </authorList>
    </citation>
    <scope>NUCLEOTIDE SEQUENCE [LARGE SCALE GENOMIC DNA]</scope>
    <source>
        <strain evidence="1">MRouAeg1</strain>
        <tissue evidence="1">Muscle</tissue>
    </source>
</reference>
<name>A0A7J8C2E2_ROUAE</name>
<comment type="caution">
    <text evidence="1">The sequence shown here is derived from an EMBL/GenBank/DDBJ whole genome shotgun (WGS) entry which is preliminary data.</text>
</comment>
<evidence type="ECO:0000313" key="2">
    <source>
        <dbReference type="Proteomes" id="UP000593571"/>
    </source>
</evidence>